<feature type="domain" description="Glycosyltransferase 2-like" evidence="1">
    <location>
        <begin position="15"/>
        <end position="82"/>
    </location>
</feature>
<reference evidence="2" key="1">
    <citation type="journal article" date="2013" name="Environ. Microbiol.">
        <title>Seasonally variable intestinal metagenomes of the red palm weevil (Rhynchophorus ferrugineus).</title>
        <authorList>
            <person name="Jia S."/>
            <person name="Zhang X."/>
            <person name="Zhang G."/>
            <person name="Yin A."/>
            <person name="Zhang S."/>
            <person name="Li F."/>
            <person name="Wang L."/>
            <person name="Zhao D."/>
            <person name="Yun Q."/>
            <person name="Tala"/>
            <person name="Wang J."/>
            <person name="Sun G."/>
            <person name="Baabdullah M."/>
            <person name="Yu X."/>
            <person name="Hu S."/>
            <person name="Al-Mssallem I.S."/>
            <person name="Yu J."/>
        </authorList>
    </citation>
    <scope>NUCLEOTIDE SEQUENCE</scope>
</reference>
<proteinExistence type="predicted"/>
<protein>
    <submittedName>
        <fullName evidence="2">CAZy families GT2 protein</fullName>
    </submittedName>
</protein>
<dbReference type="GO" id="GO:0016020">
    <property type="term" value="C:membrane"/>
    <property type="evidence" value="ECO:0007669"/>
    <property type="project" value="UniProtKB-SubCell"/>
</dbReference>
<organism evidence="2">
    <name type="scientific">uncultured Chlorobaculum sp</name>
    <dbReference type="NCBI Taxonomy" id="257522"/>
    <lineage>
        <taxon>Bacteria</taxon>
        <taxon>Pseudomonadati</taxon>
        <taxon>Chlorobiota</taxon>
        <taxon>Chlorobiia</taxon>
        <taxon>Chlorobiales</taxon>
        <taxon>Chlorobiaceae</taxon>
        <taxon>Chlorobaculum</taxon>
        <taxon>environmental samples</taxon>
    </lineage>
</organism>
<dbReference type="AlphaFoldDB" id="A0A060CDN2"/>
<dbReference type="SUPFAM" id="SSF53448">
    <property type="entry name" value="Nucleotide-diphospho-sugar transferases"/>
    <property type="match status" value="1"/>
</dbReference>
<sequence>GVRFVQGDAPAGGWQGKNYACDVLAKNASGEILLFAGVDTHLAPHSITQLVEYMHTQQADMVSVLPVRRESDFWPAFLEQLRNFWQVVLPITLRRLPISSPCWAIKASSLRAIGGFKSCKNSVFP</sequence>
<dbReference type="InterPro" id="IPR001173">
    <property type="entry name" value="Glyco_trans_2-like"/>
</dbReference>
<dbReference type="Pfam" id="PF00535">
    <property type="entry name" value="Glycos_transf_2"/>
    <property type="match status" value="1"/>
</dbReference>
<name>A0A060CDN2_9CHLB</name>
<evidence type="ECO:0000313" key="2">
    <source>
        <dbReference type="EMBL" id="AIA93319.1"/>
    </source>
</evidence>
<feature type="non-terminal residue" evidence="2">
    <location>
        <position position="125"/>
    </location>
</feature>
<evidence type="ECO:0000259" key="1">
    <source>
        <dbReference type="Pfam" id="PF00535"/>
    </source>
</evidence>
<accession>A0A060CDN2</accession>
<dbReference type="InterPro" id="IPR029044">
    <property type="entry name" value="Nucleotide-diphossugar_trans"/>
</dbReference>
<dbReference type="Gene3D" id="3.90.550.10">
    <property type="entry name" value="Spore Coat Polysaccharide Biosynthesis Protein SpsA, Chain A"/>
    <property type="match status" value="1"/>
</dbReference>
<dbReference type="EMBL" id="KF125978">
    <property type="protein sequence ID" value="AIA93319.1"/>
    <property type="molecule type" value="Genomic_DNA"/>
</dbReference>
<dbReference type="GO" id="GO:0016757">
    <property type="term" value="F:glycosyltransferase activity"/>
    <property type="evidence" value="ECO:0007669"/>
    <property type="project" value="UniProtKB-KW"/>
</dbReference>
<feature type="non-terminal residue" evidence="2">
    <location>
        <position position="1"/>
    </location>
</feature>